<gene>
    <name evidence="2" type="ORF">BXZ70DRAFT_660976</name>
</gene>
<dbReference type="EMBL" id="JAEVFJ010000059">
    <property type="protein sequence ID" value="KAH8078399.1"/>
    <property type="molecule type" value="Genomic_DNA"/>
</dbReference>
<evidence type="ECO:0000313" key="2">
    <source>
        <dbReference type="EMBL" id="KAH8078399.1"/>
    </source>
</evidence>
<dbReference type="Proteomes" id="UP000813824">
    <property type="component" value="Unassembled WGS sequence"/>
</dbReference>
<dbReference type="OrthoDB" id="3038218at2759"/>
<accession>A0A8K0UDU0</accession>
<dbReference type="AlphaFoldDB" id="A0A8K0UDU0"/>
<organism evidence="2 3">
    <name type="scientific">Cristinia sonorae</name>
    <dbReference type="NCBI Taxonomy" id="1940300"/>
    <lineage>
        <taxon>Eukaryota</taxon>
        <taxon>Fungi</taxon>
        <taxon>Dikarya</taxon>
        <taxon>Basidiomycota</taxon>
        <taxon>Agaricomycotina</taxon>
        <taxon>Agaricomycetes</taxon>
        <taxon>Agaricomycetidae</taxon>
        <taxon>Agaricales</taxon>
        <taxon>Pleurotineae</taxon>
        <taxon>Stephanosporaceae</taxon>
        <taxon>Cristinia</taxon>
    </lineage>
</organism>
<protein>
    <submittedName>
        <fullName evidence="2">Uncharacterized protein</fullName>
    </submittedName>
</protein>
<proteinExistence type="predicted"/>
<evidence type="ECO:0000256" key="1">
    <source>
        <dbReference type="SAM" id="MobiDB-lite"/>
    </source>
</evidence>
<evidence type="ECO:0000313" key="3">
    <source>
        <dbReference type="Proteomes" id="UP000813824"/>
    </source>
</evidence>
<sequence length="249" mass="28193">MVSVKSSARISANFQLRFHMSQPPSMANGDSHSCHIAFLESYYATRPPGPFKPSGLNLKGEARGEIFFLRECLKTAYPQHHITMRTIRAALSSKLEWNEWYEEVFRDRRERLAVRREKQGRNPHTGRKLEPGKDGVYYGGVTSPEPYEDDGEVELFIAALPRPPVRIQAPSTEHVPETKTSQRRQEEKAATITLAQDSNLVCQVPPVRDSNSSVVSNEKEEEITVKTVTVKLPWGDCFITVRKTVVRVA</sequence>
<keyword evidence="3" id="KW-1185">Reference proteome</keyword>
<reference evidence="2" key="1">
    <citation type="journal article" date="2021" name="New Phytol.">
        <title>Evolutionary innovations through gain and loss of genes in the ectomycorrhizal Boletales.</title>
        <authorList>
            <person name="Wu G."/>
            <person name="Miyauchi S."/>
            <person name="Morin E."/>
            <person name="Kuo A."/>
            <person name="Drula E."/>
            <person name="Varga T."/>
            <person name="Kohler A."/>
            <person name="Feng B."/>
            <person name="Cao Y."/>
            <person name="Lipzen A."/>
            <person name="Daum C."/>
            <person name="Hundley H."/>
            <person name="Pangilinan J."/>
            <person name="Johnson J."/>
            <person name="Barry K."/>
            <person name="LaButti K."/>
            <person name="Ng V."/>
            <person name="Ahrendt S."/>
            <person name="Min B."/>
            <person name="Choi I.G."/>
            <person name="Park H."/>
            <person name="Plett J.M."/>
            <person name="Magnuson J."/>
            <person name="Spatafora J.W."/>
            <person name="Nagy L.G."/>
            <person name="Henrissat B."/>
            <person name="Grigoriev I.V."/>
            <person name="Yang Z.L."/>
            <person name="Xu J."/>
            <person name="Martin F.M."/>
        </authorList>
    </citation>
    <scope>NUCLEOTIDE SEQUENCE</scope>
    <source>
        <strain evidence="2">KKN 215</strain>
    </source>
</reference>
<feature type="region of interest" description="Disordered" evidence="1">
    <location>
        <begin position="116"/>
        <end position="137"/>
    </location>
</feature>
<name>A0A8K0UDU0_9AGAR</name>
<comment type="caution">
    <text evidence="2">The sequence shown here is derived from an EMBL/GenBank/DDBJ whole genome shotgun (WGS) entry which is preliminary data.</text>
</comment>